<feature type="compositionally biased region" description="Acidic residues" evidence="1">
    <location>
        <begin position="292"/>
        <end position="301"/>
    </location>
</feature>
<dbReference type="Gramene" id="TraesCS7A03G1038700.1">
    <property type="protein sequence ID" value="TraesCS7A03G1038700.1.CDS1"/>
    <property type="gene ID" value="TraesCS7A03G1038700"/>
</dbReference>
<sequence length="603" mass="64239">MVPYNIFVKSLALSGSRSSSWPHGHHRGRETAAAHAHEARAAGPRRRRARARPAPTPTSCRRARASLSPSPASEPDKPVPSFLRPTVSSTLRSASPSSSTSRPPSSKGRATTPKGLSPAHPAARAPSPIAPKRSPAQQPASSPRPITPKRPPAQPVNAPRPITPAMDKAKAKPSTSRWSVASPRQLMQKASHAFKVGRSRSKKSKDLAGPAAEAVASAKESSDASGEINVETARPPPVPEQQRRPPEMTAATPLDVVQGEVVVEPNAALQVLQEAASRPGEIVSNEIKTEEEVSQEEEVISEETRAEAEKANAIDEEKVIPKESVEAVKVDEPALEENPQAGNVEGTQKEAENIPENEFPPPAAVVEEPSKEAATPLNVLQDEPAASPVQEEAVVETKAEERPQAEPAKHEDATKQPEASLISEEPKEQPAVTQKLAEAAEEPKMIAASKASSVPATSLEEALEEVDTVTKVGTSRSEPVTPAKQAINKEKAVIDTILSASEPTTPLKGAARKEGATSFMGKIPEEGRLSFKGSRVKTAMEKRPEEAHPKKEVSRSNDVLEETKSKLLEKKKSKVKALVGAFEVVMDSPRASTPGPGRSAPRF</sequence>
<keyword evidence="4" id="KW-1185">Reference proteome</keyword>
<dbReference type="STRING" id="4565.A0A3B6RP94"/>
<dbReference type="Pfam" id="PF07839">
    <property type="entry name" value="CaM_binding"/>
    <property type="match status" value="1"/>
</dbReference>
<feature type="region of interest" description="Disordered" evidence="1">
    <location>
        <begin position="15"/>
        <end position="248"/>
    </location>
</feature>
<feature type="compositionally biased region" description="Low complexity" evidence="1">
    <location>
        <begin position="208"/>
        <end position="225"/>
    </location>
</feature>
<feature type="compositionally biased region" description="Basic and acidic residues" evidence="1">
    <location>
        <begin position="302"/>
        <end position="317"/>
    </location>
</feature>
<name>A0A3B6RP94_WHEAT</name>
<dbReference type="InterPro" id="IPR012417">
    <property type="entry name" value="CaM-bd_dom_pln"/>
</dbReference>
<feature type="compositionally biased region" description="Basic and acidic residues" evidence="1">
    <location>
        <begin position="29"/>
        <end position="40"/>
    </location>
</feature>
<feature type="compositionally biased region" description="Basic and acidic residues" evidence="1">
    <location>
        <begin position="538"/>
        <end position="555"/>
    </location>
</feature>
<dbReference type="PaxDb" id="4565-Traes_7AL_D0A3228201.2"/>
<dbReference type="OMA" id="TSDQHET"/>
<dbReference type="AlphaFoldDB" id="A0A3B6RP94"/>
<accession>A0A3B6RP94</accession>
<organism evidence="3">
    <name type="scientific">Triticum aestivum</name>
    <name type="common">Wheat</name>
    <dbReference type="NCBI Taxonomy" id="4565"/>
    <lineage>
        <taxon>Eukaryota</taxon>
        <taxon>Viridiplantae</taxon>
        <taxon>Streptophyta</taxon>
        <taxon>Embryophyta</taxon>
        <taxon>Tracheophyta</taxon>
        <taxon>Spermatophyta</taxon>
        <taxon>Magnoliopsida</taxon>
        <taxon>Liliopsida</taxon>
        <taxon>Poales</taxon>
        <taxon>Poaceae</taxon>
        <taxon>BOP clade</taxon>
        <taxon>Pooideae</taxon>
        <taxon>Triticodae</taxon>
        <taxon>Triticeae</taxon>
        <taxon>Triticinae</taxon>
        <taxon>Triticum</taxon>
    </lineage>
</organism>
<reference evidence="3" key="2">
    <citation type="submission" date="2018-10" db="UniProtKB">
        <authorList>
            <consortium name="EnsemblPlants"/>
        </authorList>
    </citation>
    <scope>IDENTIFICATION</scope>
</reference>
<feature type="domain" description="Calmodulin-binding" evidence="2">
    <location>
        <begin position="509"/>
        <end position="586"/>
    </location>
</feature>
<feature type="compositionally biased region" description="Low complexity" evidence="1">
    <location>
        <begin position="88"/>
        <end position="106"/>
    </location>
</feature>
<dbReference type="Gramene" id="TraesCS7A02G427900.1">
    <property type="protein sequence ID" value="TraesCS7A02G427900.1.cds1"/>
    <property type="gene ID" value="TraesCS7A02G427900"/>
</dbReference>
<proteinExistence type="predicted"/>
<dbReference type="PANTHER" id="PTHR33349:SF20">
    <property type="entry name" value="CHROMO DOMAIN CEC-LIKE PROTEIN"/>
    <property type="match status" value="1"/>
</dbReference>
<evidence type="ECO:0000256" key="1">
    <source>
        <dbReference type="SAM" id="MobiDB-lite"/>
    </source>
</evidence>
<dbReference type="EnsemblPlants" id="TraesCS7A02G427900.1">
    <property type="protein sequence ID" value="TraesCS7A02G427900.1.cds1"/>
    <property type="gene ID" value="TraesCS7A02G427900"/>
</dbReference>
<feature type="compositionally biased region" description="Basic and acidic residues" evidence="1">
    <location>
        <begin position="395"/>
        <end position="415"/>
    </location>
</feature>
<evidence type="ECO:0000259" key="2">
    <source>
        <dbReference type="Pfam" id="PF07839"/>
    </source>
</evidence>
<dbReference type="Proteomes" id="UP000019116">
    <property type="component" value="Chromosome 7A"/>
</dbReference>
<feature type="region of interest" description="Disordered" evidence="1">
    <location>
        <begin position="329"/>
        <end position="484"/>
    </location>
</feature>
<dbReference type="GO" id="GO:0005516">
    <property type="term" value="F:calmodulin binding"/>
    <property type="evidence" value="ECO:0007669"/>
    <property type="project" value="InterPro"/>
</dbReference>
<evidence type="ECO:0000313" key="4">
    <source>
        <dbReference type="Proteomes" id="UP000019116"/>
    </source>
</evidence>
<protein>
    <recommendedName>
        <fullName evidence="2">Calmodulin-binding domain-containing protein</fullName>
    </recommendedName>
</protein>
<reference evidence="3" key="1">
    <citation type="submission" date="2018-08" db="EMBL/GenBank/DDBJ databases">
        <authorList>
            <person name="Rossello M."/>
        </authorList>
    </citation>
    <scope>NUCLEOTIDE SEQUENCE [LARGE SCALE GENOMIC DNA]</scope>
    <source>
        <strain evidence="3">cv. Chinese Spring</strain>
    </source>
</reference>
<dbReference type="PANTHER" id="PTHR33349">
    <property type="entry name" value="EMB|CAB62594.1"/>
    <property type="match status" value="1"/>
</dbReference>
<feature type="compositionally biased region" description="Low complexity" evidence="1">
    <location>
        <begin position="57"/>
        <end position="73"/>
    </location>
</feature>
<feature type="compositionally biased region" description="Low complexity" evidence="1">
    <location>
        <begin position="117"/>
        <end position="144"/>
    </location>
</feature>
<feature type="region of interest" description="Disordered" evidence="1">
    <location>
        <begin position="282"/>
        <end position="317"/>
    </location>
</feature>
<dbReference type="OrthoDB" id="1939646at2759"/>
<feature type="compositionally biased region" description="Pro residues" evidence="1">
    <location>
        <begin position="145"/>
        <end position="154"/>
    </location>
</feature>
<evidence type="ECO:0000313" key="3">
    <source>
        <dbReference type="EnsemblPlants" id="TraesCS7A02G427900.1.cds1"/>
    </source>
</evidence>
<feature type="region of interest" description="Disordered" evidence="1">
    <location>
        <begin position="504"/>
        <end position="559"/>
    </location>
</feature>